<evidence type="ECO:0000256" key="1">
    <source>
        <dbReference type="ARBA" id="ARBA00023224"/>
    </source>
</evidence>
<dbReference type="InterPro" id="IPR009050">
    <property type="entry name" value="Globin-like_sf"/>
</dbReference>
<dbReference type="InterPro" id="IPR004089">
    <property type="entry name" value="MCPsignal_dom"/>
</dbReference>
<evidence type="ECO:0000256" key="2">
    <source>
        <dbReference type="PROSITE-ProRule" id="PRU00284"/>
    </source>
</evidence>
<dbReference type="InterPro" id="IPR039379">
    <property type="entry name" value="Protoglobin_sensor_dom"/>
</dbReference>
<dbReference type="InterPro" id="IPR012292">
    <property type="entry name" value="Globin/Proto"/>
</dbReference>
<proteinExistence type="predicted"/>
<dbReference type="SUPFAM" id="SSF58104">
    <property type="entry name" value="Methyl-accepting chemotaxis protein (MCP) signaling domain"/>
    <property type="match status" value="1"/>
</dbReference>
<dbReference type="PANTHER" id="PTHR32089">
    <property type="entry name" value="METHYL-ACCEPTING CHEMOTAXIS PROTEIN MCPB"/>
    <property type="match status" value="1"/>
</dbReference>
<dbReference type="CDD" id="cd01068">
    <property type="entry name" value="globin_sensor"/>
    <property type="match status" value="1"/>
</dbReference>
<feature type="domain" description="Methyl-accepting transducer" evidence="3">
    <location>
        <begin position="189"/>
        <end position="395"/>
    </location>
</feature>
<accession>A0ABZ2N5L4</accession>
<dbReference type="PROSITE" id="PS50111">
    <property type="entry name" value="CHEMOTAXIS_TRANSDUC_2"/>
    <property type="match status" value="1"/>
</dbReference>
<keyword evidence="5" id="KW-1185">Reference proteome</keyword>
<evidence type="ECO:0000313" key="4">
    <source>
        <dbReference type="EMBL" id="WXB92587.1"/>
    </source>
</evidence>
<dbReference type="Gene3D" id="1.10.287.950">
    <property type="entry name" value="Methyl-accepting chemotaxis protein"/>
    <property type="match status" value="1"/>
</dbReference>
<dbReference type="SUPFAM" id="SSF46458">
    <property type="entry name" value="Globin-like"/>
    <property type="match status" value="1"/>
</dbReference>
<dbReference type="Gene3D" id="1.10.490.10">
    <property type="entry name" value="Globins"/>
    <property type="match status" value="1"/>
</dbReference>
<protein>
    <submittedName>
        <fullName evidence="4">Globin-coupled sensor protein</fullName>
    </submittedName>
</protein>
<reference evidence="4 5" key="1">
    <citation type="submission" date="2024-02" db="EMBL/GenBank/DDBJ databases">
        <title>Seven novel Bacillus-like species.</title>
        <authorList>
            <person name="Liu G."/>
        </authorList>
    </citation>
    <scope>NUCLEOTIDE SEQUENCE [LARGE SCALE GENOMIC DNA]</scope>
    <source>
        <strain evidence="4 5">FJAT-52991</strain>
    </source>
</reference>
<keyword evidence="1 2" id="KW-0807">Transducer</keyword>
<dbReference type="Pfam" id="PF11563">
    <property type="entry name" value="Protoglobin"/>
    <property type="match status" value="1"/>
</dbReference>
<dbReference type="Pfam" id="PF00015">
    <property type="entry name" value="MCPsignal"/>
    <property type="match status" value="1"/>
</dbReference>
<evidence type="ECO:0000259" key="3">
    <source>
        <dbReference type="PROSITE" id="PS50111"/>
    </source>
</evidence>
<sequence length="400" mass="44872">MKLQLEMIRLKEEDLQRVKMLKALLADQLDDVIHRFYQAVMKSSELESIIERHSTIVQLKKVIHQHIIELFDGTIDEAFIHKRLSVAKVHYRIGLKPKWYMCAFQQLQNGLVQKITEKVEDLTLQYQCISSISKLLSFEQQLVLEAYERETQLAIEQEHEKAQAEMTNAIERTSASLTQIVSDGMVITKELSRNSNQLLTSVDSTKEKVNETCTLASSGQGVMAKLNASFSEMETTSSDAYLLIEQLSSSFEEVIHSMRVITNIADQTNLLSLNAAIEAARAGEVGKGFSIVAEEVRKLSDATKTSADSVGELIDRANVDMEKVKNVMKRLDSLVKTNESSCSSANESFEEIVNSLQLTVNELPKANHHIELVSNSTHGINEAIVFINQAIESLKTEKVI</sequence>
<name>A0ABZ2N5L4_9BACI</name>
<dbReference type="InterPro" id="IPR044398">
    <property type="entry name" value="Globin-sensor_dom"/>
</dbReference>
<dbReference type="EMBL" id="CP147404">
    <property type="protein sequence ID" value="WXB92587.1"/>
    <property type="molecule type" value="Genomic_DNA"/>
</dbReference>
<dbReference type="SMART" id="SM00283">
    <property type="entry name" value="MA"/>
    <property type="match status" value="1"/>
</dbReference>
<evidence type="ECO:0000313" key="5">
    <source>
        <dbReference type="Proteomes" id="UP001387364"/>
    </source>
</evidence>
<dbReference type="PANTHER" id="PTHR32089:SF112">
    <property type="entry name" value="LYSOZYME-LIKE PROTEIN-RELATED"/>
    <property type="match status" value="1"/>
</dbReference>
<organism evidence="4 5">
    <name type="scientific">Bacillus kandeliae</name>
    <dbReference type="NCBI Taxonomy" id="3129297"/>
    <lineage>
        <taxon>Bacteria</taxon>
        <taxon>Bacillati</taxon>
        <taxon>Bacillota</taxon>
        <taxon>Bacilli</taxon>
        <taxon>Bacillales</taxon>
        <taxon>Bacillaceae</taxon>
        <taxon>Bacillus</taxon>
    </lineage>
</organism>
<dbReference type="Proteomes" id="UP001387364">
    <property type="component" value="Chromosome"/>
</dbReference>
<gene>
    <name evidence="4" type="ORF">WDJ61_15350</name>
</gene>